<evidence type="ECO:0000256" key="2">
    <source>
        <dbReference type="SAM" id="Phobius"/>
    </source>
</evidence>
<evidence type="ECO:0000313" key="3">
    <source>
        <dbReference type="EMBL" id="QNI30710.1"/>
    </source>
</evidence>
<evidence type="ECO:0000313" key="4">
    <source>
        <dbReference type="Proteomes" id="UP000515312"/>
    </source>
</evidence>
<protein>
    <submittedName>
        <fullName evidence="3">Uncharacterized protein</fullName>
    </submittedName>
</protein>
<dbReference type="Proteomes" id="UP000515312">
    <property type="component" value="Chromosome"/>
</dbReference>
<proteinExistence type="predicted"/>
<dbReference type="KEGG" id="adin:H7849_16445"/>
<keyword evidence="2" id="KW-0812">Transmembrane</keyword>
<keyword evidence="2" id="KW-0472">Membrane</keyword>
<sequence>MNPHPNPANDVERQIDAALHHLLAQAQAPANLEHRIHARLLREAEQHRGFAVRFGAFVSQRIVFASVAAALACIAIVIGSVQHSHQRVIPATGVHLPVPGNGLGAASGARIAPQPVAVPERGAHSRSERKATGRATVSRDAHKPKGVAVPQSTEPEKP</sequence>
<dbReference type="RefSeq" id="WP_186740768.1">
    <property type="nucleotide sequence ID" value="NZ_CP060394.1"/>
</dbReference>
<feature type="region of interest" description="Disordered" evidence="1">
    <location>
        <begin position="116"/>
        <end position="158"/>
    </location>
</feature>
<dbReference type="EMBL" id="CP060394">
    <property type="protein sequence ID" value="QNI30710.1"/>
    <property type="molecule type" value="Genomic_DNA"/>
</dbReference>
<name>A0A7G8BDU0_9BACT</name>
<evidence type="ECO:0000256" key="1">
    <source>
        <dbReference type="SAM" id="MobiDB-lite"/>
    </source>
</evidence>
<accession>A0A7G8BDU0</accession>
<keyword evidence="2" id="KW-1133">Transmembrane helix</keyword>
<organism evidence="3 4">
    <name type="scientific">Alloacidobacterium dinghuense</name>
    <dbReference type="NCBI Taxonomy" id="2763107"/>
    <lineage>
        <taxon>Bacteria</taxon>
        <taxon>Pseudomonadati</taxon>
        <taxon>Acidobacteriota</taxon>
        <taxon>Terriglobia</taxon>
        <taxon>Terriglobales</taxon>
        <taxon>Acidobacteriaceae</taxon>
        <taxon>Alloacidobacterium</taxon>
    </lineage>
</organism>
<feature type="compositionally biased region" description="Basic and acidic residues" evidence="1">
    <location>
        <begin position="121"/>
        <end position="143"/>
    </location>
</feature>
<feature type="transmembrane region" description="Helical" evidence="2">
    <location>
        <begin position="62"/>
        <end position="81"/>
    </location>
</feature>
<reference evidence="3 4" key="1">
    <citation type="submission" date="2020-08" db="EMBL/GenBank/DDBJ databases">
        <title>Edaphobacter telluris sp. nov. and Acidobacterium dinghuensis sp. nov., two acidobacteria isolated from forest soil.</title>
        <authorList>
            <person name="Fu J."/>
            <person name="Qiu L."/>
        </authorList>
    </citation>
    <scope>NUCLEOTIDE SEQUENCE [LARGE SCALE GENOMIC DNA]</scope>
    <source>
        <strain evidence="3">4Y35</strain>
    </source>
</reference>
<gene>
    <name evidence="3" type="ORF">H7849_16445</name>
</gene>
<keyword evidence="4" id="KW-1185">Reference proteome</keyword>
<dbReference type="AlphaFoldDB" id="A0A7G8BDU0"/>